<keyword evidence="2" id="KW-1185">Reference proteome</keyword>
<evidence type="ECO:0000313" key="2">
    <source>
        <dbReference type="Proteomes" id="UP000250235"/>
    </source>
</evidence>
<protein>
    <submittedName>
        <fullName evidence="1">Uncharacterized protein</fullName>
    </submittedName>
</protein>
<gene>
    <name evidence="1" type="ORF">F511_29044</name>
</gene>
<accession>A0A2Z7CBD2</accession>
<proteinExistence type="predicted"/>
<dbReference type="Proteomes" id="UP000250235">
    <property type="component" value="Unassembled WGS sequence"/>
</dbReference>
<organism evidence="1 2">
    <name type="scientific">Dorcoceras hygrometricum</name>
    <dbReference type="NCBI Taxonomy" id="472368"/>
    <lineage>
        <taxon>Eukaryota</taxon>
        <taxon>Viridiplantae</taxon>
        <taxon>Streptophyta</taxon>
        <taxon>Embryophyta</taxon>
        <taxon>Tracheophyta</taxon>
        <taxon>Spermatophyta</taxon>
        <taxon>Magnoliopsida</taxon>
        <taxon>eudicotyledons</taxon>
        <taxon>Gunneridae</taxon>
        <taxon>Pentapetalae</taxon>
        <taxon>asterids</taxon>
        <taxon>lamiids</taxon>
        <taxon>Lamiales</taxon>
        <taxon>Gesneriaceae</taxon>
        <taxon>Didymocarpoideae</taxon>
        <taxon>Trichosporeae</taxon>
        <taxon>Loxocarpinae</taxon>
        <taxon>Dorcoceras</taxon>
    </lineage>
</organism>
<name>A0A2Z7CBD2_9LAMI</name>
<dbReference type="EMBL" id="KQ997564">
    <property type="protein sequence ID" value="KZV43963.1"/>
    <property type="molecule type" value="Genomic_DNA"/>
</dbReference>
<evidence type="ECO:0000313" key="1">
    <source>
        <dbReference type="EMBL" id="KZV43963.1"/>
    </source>
</evidence>
<reference evidence="1 2" key="1">
    <citation type="journal article" date="2015" name="Proc. Natl. Acad. Sci. U.S.A.">
        <title>The resurrection genome of Boea hygrometrica: A blueprint for survival of dehydration.</title>
        <authorList>
            <person name="Xiao L."/>
            <person name="Yang G."/>
            <person name="Zhang L."/>
            <person name="Yang X."/>
            <person name="Zhao S."/>
            <person name="Ji Z."/>
            <person name="Zhou Q."/>
            <person name="Hu M."/>
            <person name="Wang Y."/>
            <person name="Chen M."/>
            <person name="Xu Y."/>
            <person name="Jin H."/>
            <person name="Xiao X."/>
            <person name="Hu G."/>
            <person name="Bao F."/>
            <person name="Hu Y."/>
            <person name="Wan P."/>
            <person name="Li L."/>
            <person name="Deng X."/>
            <person name="Kuang T."/>
            <person name="Xiang C."/>
            <person name="Zhu J.K."/>
            <person name="Oliver M.J."/>
            <person name="He Y."/>
        </authorList>
    </citation>
    <scope>NUCLEOTIDE SEQUENCE [LARGE SCALE GENOMIC DNA]</scope>
    <source>
        <strain evidence="2">cv. XS01</strain>
    </source>
</reference>
<sequence>MMVAISSEIKINWAHVLFQTIAAMVSTPGKQSQGSGAQRGRGVIAGARGTTAQAEEADKAMTEQSAQELIAALATRTELNAVRNAHPKAHASRRTHAQTFLKSFELQQLHVSTPALIQRLNWVANERAKQGKSSATKIVKNKGWMRWKSAVENHGE</sequence>
<dbReference type="AlphaFoldDB" id="A0A2Z7CBD2"/>